<dbReference type="EMBL" id="FYDG01000004">
    <property type="protein sequence ID" value="SNB71732.1"/>
    <property type="molecule type" value="Genomic_DNA"/>
</dbReference>
<gene>
    <name evidence="2" type="ORF">SAMN06265338_104205</name>
</gene>
<accession>A0A212RHN9</accession>
<dbReference type="Gene3D" id="3.40.1350.10">
    <property type="match status" value="1"/>
</dbReference>
<protein>
    <recommendedName>
        <fullName evidence="4">TnsA endonuclease N terminal</fullName>
    </recommendedName>
</protein>
<dbReference type="InterPro" id="IPR011856">
    <property type="entry name" value="tRNA_endonuc-like_dom_sf"/>
</dbReference>
<dbReference type="GO" id="GO:0003676">
    <property type="term" value="F:nucleic acid binding"/>
    <property type="evidence" value="ECO:0007669"/>
    <property type="project" value="InterPro"/>
</dbReference>
<evidence type="ECO:0008006" key="4">
    <source>
        <dbReference type="Google" id="ProtNLM"/>
    </source>
</evidence>
<name>A0A212RHN9_RHOAC</name>
<reference evidence="3" key="1">
    <citation type="submission" date="2017-06" db="EMBL/GenBank/DDBJ databases">
        <authorList>
            <person name="Varghese N."/>
            <person name="Submissions S."/>
        </authorList>
    </citation>
    <scope>NUCLEOTIDE SEQUENCE [LARGE SCALE GENOMIC DNA]</scope>
    <source>
        <strain evidence="3">DSM 137</strain>
    </source>
</reference>
<sequence>MSPLPSSADLDADNGAFRSPAPSSASRLPPKPSENQRFSGRVRFVAGLDPHVVHCESILEWKAALVLLAMPDALDIFEQPPAVEYVDQHGEIHHHTFDFMLHLRDGTRLAIMVKPAEIAARKGIYDLVKLIALQVSMDFADGVLLITDEDCDRDTVHDAVLIDDMRRHDDPEADAAVRGIVADLVGEPTIQCLVDATGLGPRAFGAVVRLIGDGVLQVMNSRRIRHGARVRRTGAPFRDSPP</sequence>
<evidence type="ECO:0000256" key="1">
    <source>
        <dbReference type="SAM" id="MobiDB-lite"/>
    </source>
</evidence>
<organism evidence="2 3">
    <name type="scientific">Rhodoblastus acidophilus</name>
    <name type="common">Rhodopseudomonas acidophila</name>
    <dbReference type="NCBI Taxonomy" id="1074"/>
    <lineage>
        <taxon>Bacteria</taxon>
        <taxon>Pseudomonadati</taxon>
        <taxon>Pseudomonadota</taxon>
        <taxon>Alphaproteobacteria</taxon>
        <taxon>Hyphomicrobiales</taxon>
        <taxon>Rhodoblastaceae</taxon>
        <taxon>Rhodoblastus</taxon>
    </lineage>
</organism>
<dbReference type="Proteomes" id="UP000198418">
    <property type="component" value="Unassembled WGS sequence"/>
</dbReference>
<feature type="region of interest" description="Disordered" evidence="1">
    <location>
        <begin position="1"/>
        <end position="35"/>
    </location>
</feature>
<keyword evidence="3" id="KW-1185">Reference proteome</keyword>
<evidence type="ECO:0000313" key="2">
    <source>
        <dbReference type="EMBL" id="SNB71732.1"/>
    </source>
</evidence>
<dbReference type="AlphaFoldDB" id="A0A212RHN9"/>
<evidence type="ECO:0000313" key="3">
    <source>
        <dbReference type="Proteomes" id="UP000198418"/>
    </source>
</evidence>
<feature type="compositionally biased region" description="Low complexity" evidence="1">
    <location>
        <begin position="18"/>
        <end position="28"/>
    </location>
</feature>
<proteinExistence type="predicted"/>